<evidence type="ECO:0000256" key="5">
    <source>
        <dbReference type="SAM" id="SignalP"/>
    </source>
</evidence>
<evidence type="ECO:0000256" key="2">
    <source>
        <dbReference type="ARBA" id="ARBA00022801"/>
    </source>
</evidence>
<keyword evidence="5" id="KW-0732">Signal</keyword>
<dbReference type="SUPFAM" id="SSF52743">
    <property type="entry name" value="Subtilisin-like"/>
    <property type="match status" value="1"/>
</dbReference>
<dbReference type="PROSITE" id="PS51318">
    <property type="entry name" value="TAT"/>
    <property type="match status" value="1"/>
</dbReference>
<dbReference type="RefSeq" id="WP_344660986.1">
    <property type="nucleotide sequence ID" value="NZ_BAAAQM010000047.1"/>
</dbReference>
<feature type="signal peptide" evidence="5">
    <location>
        <begin position="1"/>
        <end position="27"/>
    </location>
</feature>
<keyword evidence="3" id="KW-0720">Serine protease</keyword>
<dbReference type="EMBL" id="BAAAQM010000047">
    <property type="protein sequence ID" value="GAA1992313.1"/>
    <property type="molecule type" value="Genomic_DNA"/>
</dbReference>
<dbReference type="Pfam" id="PF00082">
    <property type="entry name" value="Peptidase_S8"/>
    <property type="match status" value="1"/>
</dbReference>
<dbReference type="Gene3D" id="3.40.50.200">
    <property type="entry name" value="Peptidase S8/S53 domain"/>
    <property type="match status" value="1"/>
</dbReference>
<keyword evidence="1" id="KW-0645">Protease</keyword>
<proteinExistence type="predicted"/>
<dbReference type="PROSITE" id="PS00138">
    <property type="entry name" value="SUBTILASE_SER"/>
    <property type="match status" value="1"/>
</dbReference>
<dbReference type="InterPro" id="IPR000209">
    <property type="entry name" value="Peptidase_S8/S53_dom"/>
</dbReference>
<accession>A0ABN2SVM9</accession>
<dbReference type="PROSITE" id="PS51695">
    <property type="entry name" value="SEDOLISIN"/>
    <property type="match status" value="1"/>
</dbReference>
<reference evidence="7 8" key="1">
    <citation type="journal article" date="2019" name="Int. J. Syst. Evol. Microbiol.">
        <title>The Global Catalogue of Microorganisms (GCM) 10K type strain sequencing project: providing services to taxonomists for standard genome sequencing and annotation.</title>
        <authorList>
            <consortium name="The Broad Institute Genomics Platform"/>
            <consortium name="The Broad Institute Genome Sequencing Center for Infectious Disease"/>
            <person name="Wu L."/>
            <person name="Ma J."/>
        </authorList>
    </citation>
    <scope>NUCLEOTIDE SEQUENCE [LARGE SCALE GENOMIC DNA]</scope>
    <source>
        <strain evidence="7 8">JCM 16013</strain>
    </source>
</reference>
<dbReference type="InterPro" id="IPR006311">
    <property type="entry name" value="TAT_signal"/>
</dbReference>
<feature type="region of interest" description="Disordered" evidence="4">
    <location>
        <begin position="144"/>
        <end position="165"/>
    </location>
</feature>
<comment type="caution">
    <text evidence="7">The sequence shown here is derived from an EMBL/GenBank/DDBJ whole genome shotgun (WGS) entry which is preliminary data.</text>
</comment>
<keyword evidence="2" id="KW-0378">Hydrolase</keyword>
<dbReference type="InterPro" id="IPR023828">
    <property type="entry name" value="Peptidase_S8_Ser-AS"/>
</dbReference>
<evidence type="ECO:0000256" key="3">
    <source>
        <dbReference type="ARBA" id="ARBA00022825"/>
    </source>
</evidence>
<organism evidence="7 8">
    <name type="scientific">Catenulispora subtropica</name>
    <dbReference type="NCBI Taxonomy" id="450798"/>
    <lineage>
        <taxon>Bacteria</taxon>
        <taxon>Bacillati</taxon>
        <taxon>Actinomycetota</taxon>
        <taxon>Actinomycetes</taxon>
        <taxon>Catenulisporales</taxon>
        <taxon>Catenulisporaceae</taxon>
        <taxon>Catenulispora</taxon>
    </lineage>
</organism>
<evidence type="ECO:0000256" key="1">
    <source>
        <dbReference type="ARBA" id="ARBA00022670"/>
    </source>
</evidence>
<evidence type="ECO:0000313" key="7">
    <source>
        <dbReference type="EMBL" id="GAA1992313.1"/>
    </source>
</evidence>
<dbReference type="PANTHER" id="PTHR14218:SF15">
    <property type="entry name" value="TRIPEPTIDYL-PEPTIDASE 1"/>
    <property type="match status" value="1"/>
</dbReference>
<evidence type="ECO:0000259" key="6">
    <source>
        <dbReference type="PROSITE" id="PS51695"/>
    </source>
</evidence>
<name>A0ABN2SVM9_9ACTN</name>
<dbReference type="PANTHER" id="PTHR14218">
    <property type="entry name" value="PROTEASE S8 TRIPEPTIDYL PEPTIDASE I CLN2"/>
    <property type="match status" value="1"/>
</dbReference>
<feature type="chain" id="PRO_5047513428" evidence="5">
    <location>
        <begin position="28"/>
        <end position="491"/>
    </location>
</feature>
<dbReference type="InterPro" id="IPR030400">
    <property type="entry name" value="Sedolisin_dom"/>
</dbReference>
<evidence type="ECO:0000313" key="8">
    <source>
        <dbReference type="Proteomes" id="UP001499854"/>
    </source>
</evidence>
<feature type="domain" description="Peptidase S53" evidence="6">
    <location>
        <begin position="71"/>
        <end position="491"/>
    </location>
</feature>
<keyword evidence="8" id="KW-1185">Reference proteome</keyword>
<dbReference type="InterPro" id="IPR036852">
    <property type="entry name" value="Peptidase_S8/S53_dom_sf"/>
</dbReference>
<gene>
    <name evidence="7" type="ORF">GCM10009838_65060</name>
</gene>
<dbReference type="CDD" id="cd04056">
    <property type="entry name" value="Peptidases_S53"/>
    <property type="match status" value="1"/>
</dbReference>
<sequence>MSYSLTRSPARRLLVAAVTAAAGAAFALSGSASTAGAAYPAVHPHAQDAVQVATGVTAPTQAACAAVGRRCFTPASMQASYDITPLLAAGNDGHGKTIAIIDSFGYDTVASDLENYSKQFGLPLMCGMPDVECKPGMPTFEWDRWDGQRPVKQPPSKSQGTGQQASNAWALEVALDTQWAHATAPGADIILMTTNVAETQGVQGLPQMMDAEQFLVDHHLADVVSQSFGTAEPDFHNGTASLENLRHAFVSGTQSGVTFLASSGDNGTANNAKTPIKNPAALDSASVGWPASDPLVLSVGGTYLCTDGATGTTVDSTSAGGLCPKFPGQREVGWTFSGGGYSQDFARPSYQDALPAGSTPIGSMRGVPDIGYQASAATGVLVYDTAPGDNGGSNVNDGSWYIIGGTSSSSPQWAGLVAIADQMAGHDLGLIQPKLYALADGPDYGTYFFDVTTGNNTASDTVPGYPATQGWDPITGLGTPDAAKLVPALGS</sequence>
<dbReference type="InterPro" id="IPR050819">
    <property type="entry name" value="Tripeptidyl-peptidase_I"/>
</dbReference>
<protein>
    <submittedName>
        <fullName evidence="7">S53 family peptidase</fullName>
    </submittedName>
</protein>
<dbReference type="Proteomes" id="UP001499854">
    <property type="component" value="Unassembled WGS sequence"/>
</dbReference>
<evidence type="ECO:0000256" key="4">
    <source>
        <dbReference type="SAM" id="MobiDB-lite"/>
    </source>
</evidence>
<feature type="compositionally biased region" description="Polar residues" evidence="4">
    <location>
        <begin position="155"/>
        <end position="165"/>
    </location>
</feature>